<keyword evidence="3" id="KW-1185">Reference proteome</keyword>
<evidence type="ECO:0000313" key="3">
    <source>
        <dbReference type="Proteomes" id="UP000037931"/>
    </source>
</evidence>
<protein>
    <submittedName>
        <fullName evidence="2">Uncharacterized protein</fullName>
    </submittedName>
</protein>
<comment type="caution">
    <text evidence="2">The sequence shown here is derived from an EMBL/GenBank/DDBJ whole genome shotgun (WGS) entry which is preliminary data.</text>
</comment>
<organism evidence="2 3">
    <name type="scientific">Pseudomonas asplenii</name>
    <dbReference type="NCBI Taxonomy" id="53407"/>
    <lineage>
        <taxon>Bacteria</taxon>
        <taxon>Pseudomonadati</taxon>
        <taxon>Pseudomonadota</taxon>
        <taxon>Gammaproteobacteria</taxon>
        <taxon>Pseudomonadales</taxon>
        <taxon>Pseudomonadaceae</taxon>
        <taxon>Pseudomonas</taxon>
    </lineage>
</organism>
<feature type="transmembrane region" description="Helical" evidence="1">
    <location>
        <begin position="7"/>
        <end position="28"/>
    </location>
</feature>
<accession>A0A0M9GEH5</accession>
<dbReference type="EMBL" id="JSYZ01000017">
    <property type="protein sequence ID" value="KPA89154.1"/>
    <property type="molecule type" value="Genomic_DNA"/>
</dbReference>
<dbReference type="RefSeq" id="WP_054061504.1">
    <property type="nucleotide sequence ID" value="NZ_JAQMZR010000025.1"/>
</dbReference>
<dbReference type="OrthoDB" id="6105601at2"/>
<dbReference type="PATRIC" id="fig|50340.43.peg.1611"/>
<name>A0A0M9GEH5_9PSED</name>
<dbReference type="AlphaFoldDB" id="A0A0M9GEH5"/>
<keyword evidence="1" id="KW-0812">Transmembrane</keyword>
<sequence>MRISSRVIGGVVVATLLTQLTACGSIFFPDRRGQIEGKIDPLVAGLDAIGILFYVIPGLIAFGIDFATGAIYLPNGTTAQIAPEKLHESIGTDGRVDNQKLQAIIQTELGQSLPLNDPRLIQHKGSLQQLALYGLQPSA</sequence>
<dbReference type="STRING" id="50340.PF66_04308"/>
<keyword evidence="1" id="KW-1133">Transmembrane helix</keyword>
<proteinExistence type="predicted"/>
<reference evidence="2 3" key="1">
    <citation type="journal article" date="2015" name="PLoS ONE">
        <title>Rice-Infecting Pseudomonas Genomes Are Highly Accessorized and Harbor Multiple Putative Virulence Mechanisms to Cause Sheath Brown Rot.</title>
        <authorList>
            <person name="Quibod I.L."/>
            <person name="Grande G."/>
            <person name="Oreiro E.G."/>
            <person name="Borja F.N."/>
            <person name="Dossa G.S."/>
            <person name="Mauleon R."/>
            <person name="Cruz C.V."/>
            <person name="Oliva R."/>
        </authorList>
    </citation>
    <scope>NUCLEOTIDE SEQUENCE [LARGE SCALE GENOMIC DNA]</scope>
    <source>
        <strain evidence="2 3">IRRI 6609</strain>
    </source>
</reference>
<keyword evidence="1" id="KW-0472">Membrane</keyword>
<evidence type="ECO:0000313" key="2">
    <source>
        <dbReference type="EMBL" id="KPA89154.1"/>
    </source>
</evidence>
<feature type="transmembrane region" description="Helical" evidence="1">
    <location>
        <begin position="48"/>
        <end position="73"/>
    </location>
</feature>
<dbReference type="Proteomes" id="UP000037931">
    <property type="component" value="Unassembled WGS sequence"/>
</dbReference>
<evidence type="ECO:0000256" key="1">
    <source>
        <dbReference type="SAM" id="Phobius"/>
    </source>
</evidence>
<gene>
    <name evidence="2" type="ORF">PF66_04308</name>
</gene>